<evidence type="ECO:0000256" key="1">
    <source>
        <dbReference type="ARBA" id="ARBA00004370"/>
    </source>
</evidence>
<dbReference type="OrthoDB" id="5427091at2759"/>
<comment type="subcellular location">
    <subcellularLocation>
        <location evidence="1">Membrane</location>
    </subcellularLocation>
</comment>
<evidence type="ECO:0008006" key="7">
    <source>
        <dbReference type="Google" id="ProtNLM"/>
    </source>
</evidence>
<keyword evidence="4" id="KW-1133">Transmembrane helix</keyword>
<dbReference type="AlphaFoldDB" id="A0A6G1HE58"/>
<evidence type="ECO:0000313" key="5">
    <source>
        <dbReference type="EMBL" id="KAF1991218.1"/>
    </source>
</evidence>
<dbReference type="InterPro" id="IPR002165">
    <property type="entry name" value="Plexin_repeat"/>
</dbReference>
<reference evidence="5" key="1">
    <citation type="journal article" date="2020" name="Stud. Mycol.">
        <title>101 Dothideomycetes genomes: a test case for predicting lifestyles and emergence of pathogens.</title>
        <authorList>
            <person name="Haridas S."/>
            <person name="Albert R."/>
            <person name="Binder M."/>
            <person name="Bloem J."/>
            <person name="Labutti K."/>
            <person name="Salamov A."/>
            <person name="Andreopoulos B."/>
            <person name="Baker S."/>
            <person name="Barry K."/>
            <person name="Bills G."/>
            <person name="Bluhm B."/>
            <person name="Cannon C."/>
            <person name="Castanera R."/>
            <person name="Culley D."/>
            <person name="Daum C."/>
            <person name="Ezra D."/>
            <person name="Gonzalez J."/>
            <person name="Henrissat B."/>
            <person name="Kuo A."/>
            <person name="Liang C."/>
            <person name="Lipzen A."/>
            <person name="Lutzoni F."/>
            <person name="Magnuson J."/>
            <person name="Mondo S."/>
            <person name="Nolan M."/>
            <person name="Ohm R."/>
            <person name="Pangilinan J."/>
            <person name="Park H.-J."/>
            <person name="Ramirez L."/>
            <person name="Alfaro M."/>
            <person name="Sun H."/>
            <person name="Tritt A."/>
            <person name="Yoshinaga Y."/>
            <person name="Zwiers L.-H."/>
            <person name="Turgeon B."/>
            <person name="Goodwin S."/>
            <person name="Spatafora J."/>
            <person name="Crous P."/>
            <person name="Grigoriev I."/>
        </authorList>
    </citation>
    <scope>NUCLEOTIDE SEQUENCE</scope>
    <source>
        <strain evidence="5">CBS 113979</strain>
    </source>
</reference>
<feature type="transmembrane region" description="Helical" evidence="4">
    <location>
        <begin position="92"/>
        <end position="117"/>
    </location>
</feature>
<keyword evidence="4" id="KW-0812">Transmembrane</keyword>
<dbReference type="Proteomes" id="UP000800041">
    <property type="component" value="Unassembled WGS sequence"/>
</dbReference>
<gene>
    <name evidence="5" type="ORF">K402DRAFT_389401</name>
</gene>
<keyword evidence="3" id="KW-0325">Glycoprotein</keyword>
<accession>A0A6G1HE58</accession>
<dbReference type="GO" id="GO:0016020">
    <property type="term" value="C:membrane"/>
    <property type="evidence" value="ECO:0007669"/>
    <property type="project" value="UniProtKB-SubCell"/>
</dbReference>
<sequence>MYNATSVFVGGEFSRPDDDHLLRCWKHDKCGFCLADKSCGWCPESKTCVPVPGSGLSLLAPVRNHPPICPLSTERWELRTSTFGCECSTTTLVAAFITFLCTITGLLVLWGLVKLIAWARIAWKGARGGYFLHVEEDETRWGEVWVRKLGWKEWWVGRKDQVLDPENGSAQNWWMGWRGGNHSTAAGNGEQDPLLSS</sequence>
<proteinExistence type="predicted"/>
<keyword evidence="2 4" id="KW-0472">Membrane</keyword>
<protein>
    <recommendedName>
        <fullName evidence="7">PSI domain-containing protein</fullName>
    </recommendedName>
</protein>
<dbReference type="EMBL" id="ML977140">
    <property type="protein sequence ID" value="KAF1991218.1"/>
    <property type="molecule type" value="Genomic_DNA"/>
</dbReference>
<evidence type="ECO:0000256" key="2">
    <source>
        <dbReference type="ARBA" id="ARBA00023136"/>
    </source>
</evidence>
<name>A0A6G1HE58_9PEZI</name>
<evidence type="ECO:0000256" key="4">
    <source>
        <dbReference type="SAM" id="Phobius"/>
    </source>
</evidence>
<keyword evidence="6" id="KW-1185">Reference proteome</keyword>
<dbReference type="Pfam" id="PF01437">
    <property type="entry name" value="PSI"/>
    <property type="match status" value="1"/>
</dbReference>
<evidence type="ECO:0000256" key="3">
    <source>
        <dbReference type="ARBA" id="ARBA00023180"/>
    </source>
</evidence>
<evidence type="ECO:0000313" key="6">
    <source>
        <dbReference type="Proteomes" id="UP000800041"/>
    </source>
</evidence>
<organism evidence="5 6">
    <name type="scientific">Aulographum hederae CBS 113979</name>
    <dbReference type="NCBI Taxonomy" id="1176131"/>
    <lineage>
        <taxon>Eukaryota</taxon>
        <taxon>Fungi</taxon>
        <taxon>Dikarya</taxon>
        <taxon>Ascomycota</taxon>
        <taxon>Pezizomycotina</taxon>
        <taxon>Dothideomycetes</taxon>
        <taxon>Pleosporomycetidae</taxon>
        <taxon>Aulographales</taxon>
        <taxon>Aulographaceae</taxon>
    </lineage>
</organism>